<evidence type="ECO:0000313" key="1">
    <source>
        <dbReference type="EMBL" id="KAK3788757.1"/>
    </source>
</evidence>
<name>A0AAE1AL96_9GAST</name>
<sequence>MSGRRTVFAGLSRFGGSPDITPGCLCPEQAEWMPYVNRWAEERPVNQKQQSWMLAYVLLHQSRSVMNGEDYLNEHGLTKPAAGRCRRIQADQGKALRILAAHRAGWFDLKCSYWL</sequence>
<keyword evidence="2" id="KW-1185">Reference proteome</keyword>
<gene>
    <name evidence="1" type="ORF">RRG08_029207</name>
</gene>
<dbReference type="EMBL" id="JAWDGP010001738">
    <property type="protein sequence ID" value="KAK3788757.1"/>
    <property type="molecule type" value="Genomic_DNA"/>
</dbReference>
<protein>
    <submittedName>
        <fullName evidence="1">Uncharacterized protein</fullName>
    </submittedName>
</protein>
<comment type="caution">
    <text evidence="1">The sequence shown here is derived from an EMBL/GenBank/DDBJ whole genome shotgun (WGS) entry which is preliminary data.</text>
</comment>
<accession>A0AAE1AL96</accession>
<organism evidence="1 2">
    <name type="scientific">Elysia crispata</name>
    <name type="common">lettuce slug</name>
    <dbReference type="NCBI Taxonomy" id="231223"/>
    <lineage>
        <taxon>Eukaryota</taxon>
        <taxon>Metazoa</taxon>
        <taxon>Spiralia</taxon>
        <taxon>Lophotrochozoa</taxon>
        <taxon>Mollusca</taxon>
        <taxon>Gastropoda</taxon>
        <taxon>Heterobranchia</taxon>
        <taxon>Euthyneura</taxon>
        <taxon>Panpulmonata</taxon>
        <taxon>Sacoglossa</taxon>
        <taxon>Placobranchoidea</taxon>
        <taxon>Plakobranchidae</taxon>
        <taxon>Elysia</taxon>
    </lineage>
</organism>
<reference evidence="1" key="1">
    <citation type="journal article" date="2023" name="G3 (Bethesda)">
        <title>A reference genome for the long-term kleptoplast-retaining sea slug Elysia crispata morphotype clarki.</title>
        <authorList>
            <person name="Eastman K.E."/>
            <person name="Pendleton A.L."/>
            <person name="Shaikh M.A."/>
            <person name="Suttiyut T."/>
            <person name="Ogas R."/>
            <person name="Tomko P."/>
            <person name="Gavelis G."/>
            <person name="Widhalm J.R."/>
            <person name="Wisecaver J.H."/>
        </authorList>
    </citation>
    <scope>NUCLEOTIDE SEQUENCE</scope>
    <source>
        <strain evidence="1">ECLA1</strain>
    </source>
</reference>
<evidence type="ECO:0000313" key="2">
    <source>
        <dbReference type="Proteomes" id="UP001283361"/>
    </source>
</evidence>
<proteinExistence type="predicted"/>
<dbReference type="AlphaFoldDB" id="A0AAE1AL96"/>
<dbReference type="Proteomes" id="UP001283361">
    <property type="component" value="Unassembled WGS sequence"/>
</dbReference>